<dbReference type="GO" id="GO:0000049">
    <property type="term" value="F:tRNA binding"/>
    <property type="evidence" value="ECO:0007669"/>
    <property type="project" value="TreeGrafter"/>
</dbReference>
<evidence type="ECO:0000256" key="3">
    <source>
        <dbReference type="ARBA" id="ARBA00022741"/>
    </source>
</evidence>
<organism evidence="7 8">
    <name type="scientific">Inmirania thermothiophila</name>
    <dbReference type="NCBI Taxonomy" id="1750597"/>
    <lineage>
        <taxon>Bacteria</taxon>
        <taxon>Pseudomonadati</taxon>
        <taxon>Pseudomonadota</taxon>
        <taxon>Gammaproteobacteria</taxon>
        <taxon>Chromatiales</taxon>
        <taxon>Ectothiorhodospiraceae</taxon>
        <taxon>Inmirania</taxon>
    </lineage>
</organism>
<dbReference type="NCBIfam" id="NF006828">
    <property type="entry name" value="PRK09350.1"/>
    <property type="match status" value="1"/>
</dbReference>
<feature type="domain" description="Aminoacyl-transfer RNA synthetases class-II family profile" evidence="6">
    <location>
        <begin position="18"/>
        <end position="315"/>
    </location>
</feature>
<dbReference type="PRINTS" id="PR00982">
    <property type="entry name" value="TRNASYNTHLYS"/>
</dbReference>
<protein>
    <submittedName>
        <fullName evidence="7">Lysyl-tRNA synthetase class 2</fullName>
    </submittedName>
</protein>
<comment type="catalytic activity">
    <reaction evidence="5">
        <text>D-beta-lysine + L-lysyl-[protein] + ATP = N(6)-((3R)-3,6-diaminohexanoyl)-L-lysyl-[protein] + AMP + diphosphate + H(+)</text>
        <dbReference type="Rhea" id="RHEA:83435"/>
        <dbReference type="Rhea" id="RHEA-COMP:9752"/>
        <dbReference type="Rhea" id="RHEA-COMP:20131"/>
        <dbReference type="ChEBI" id="CHEBI:15378"/>
        <dbReference type="ChEBI" id="CHEBI:29969"/>
        <dbReference type="ChEBI" id="CHEBI:30616"/>
        <dbReference type="ChEBI" id="CHEBI:33019"/>
        <dbReference type="ChEBI" id="CHEBI:84138"/>
        <dbReference type="ChEBI" id="CHEBI:156053"/>
        <dbReference type="ChEBI" id="CHEBI:456215"/>
    </reaction>
    <physiologicalReaction direction="left-to-right" evidence="5">
        <dbReference type="Rhea" id="RHEA:83436"/>
    </physiologicalReaction>
</comment>
<dbReference type="RefSeq" id="WP_123400816.1">
    <property type="nucleotide sequence ID" value="NZ_RJVI01000001.1"/>
</dbReference>
<dbReference type="AlphaFoldDB" id="A0A3N1YBY3"/>
<proteinExistence type="predicted"/>
<evidence type="ECO:0000256" key="4">
    <source>
        <dbReference type="ARBA" id="ARBA00022840"/>
    </source>
</evidence>
<dbReference type="PROSITE" id="PS50862">
    <property type="entry name" value="AA_TRNA_LIGASE_II"/>
    <property type="match status" value="1"/>
</dbReference>
<accession>A0A3N1YBY3</accession>
<dbReference type="Proteomes" id="UP000276634">
    <property type="component" value="Unassembled WGS sequence"/>
</dbReference>
<dbReference type="PANTHER" id="PTHR42918:SF6">
    <property type="entry name" value="ELONGATION FACTOR P--(R)-BETA-LYSINE LIGASE"/>
    <property type="match status" value="1"/>
</dbReference>
<dbReference type="EMBL" id="RJVI01000001">
    <property type="protein sequence ID" value="ROR35182.1"/>
    <property type="molecule type" value="Genomic_DNA"/>
</dbReference>
<dbReference type="InterPro" id="IPR045864">
    <property type="entry name" value="aa-tRNA-synth_II/BPL/LPL"/>
</dbReference>
<evidence type="ECO:0000313" key="8">
    <source>
        <dbReference type="Proteomes" id="UP000276634"/>
    </source>
</evidence>
<evidence type="ECO:0000256" key="1">
    <source>
        <dbReference type="ARBA" id="ARBA00011738"/>
    </source>
</evidence>
<evidence type="ECO:0000256" key="5">
    <source>
        <dbReference type="ARBA" id="ARBA00052794"/>
    </source>
</evidence>
<dbReference type="FunFam" id="3.30.930.10:FF:000017">
    <property type="entry name" value="Elongation factor P--(R)-beta-lysine ligase"/>
    <property type="match status" value="1"/>
</dbReference>
<keyword evidence="7" id="KW-0030">Aminoacyl-tRNA synthetase</keyword>
<dbReference type="OrthoDB" id="9802326at2"/>
<reference evidence="7 8" key="1">
    <citation type="submission" date="2018-11" db="EMBL/GenBank/DDBJ databases">
        <title>Genomic Encyclopedia of Type Strains, Phase IV (KMG-IV): sequencing the most valuable type-strain genomes for metagenomic binning, comparative biology and taxonomic classification.</title>
        <authorList>
            <person name="Goeker M."/>
        </authorList>
    </citation>
    <scope>NUCLEOTIDE SEQUENCE [LARGE SCALE GENOMIC DNA]</scope>
    <source>
        <strain evidence="7 8">DSM 100275</strain>
    </source>
</reference>
<dbReference type="InterPro" id="IPR004525">
    <property type="entry name" value="EpmA"/>
</dbReference>
<dbReference type="GO" id="GO:0006430">
    <property type="term" value="P:lysyl-tRNA aminoacylation"/>
    <property type="evidence" value="ECO:0007669"/>
    <property type="project" value="InterPro"/>
</dbReference>
<dbReference type="GO" id="GO:0005829">
    <property type="term" value="C:cytosol"/>
    <property type="evidence" value="ECO:0007669"/>
    <property type="project" value="TreeGrafter"/>
</dbReference>
<evidence type="ECO:0000313" key="7">
    <source>
        <dbReference type="EMBL" id="ROR35182.1"/>
    </source>
</evidence>
<dbReference type="PANTHER" id="PTHR42918">
    <property type="entry name" value="LYSYL-TRNA SYNTHETASE"/>
    <property type="match status" value="1"/>
</dbReference>
<dbReference type="InterPro" id="IPR018149">
    <property type="entry name" value="Lys-tRNA-synth_II_C"/>
</dbReference>
<dbReference type="InterPro" id="IPR006195">
    <property type="entry name" value="aa-tRNA-synth_II"/>
</dbReference>
<comment type="subunit">
    <text evidence="1">Homodimer.</text>
</comment>
<dbReference type="SUPFAM" id="SSF55681">
    <property type="entry name" value="Class II aaRS and biotin synthetases"/>
    <property type="match status" value="1"/>
</dbReference>
<keyword evidence="3" id="KW-0547">Nucleotide-binding</keyword>
<gene>
    <name evidence="7" type="ORF">EDC57_1099</name>
</gene>
<name>A0A3N1YBY3_9GAMM</name>
<dbReference type="GO" id="GO:0005524">
    <property type="term" value="F:ATP binding"/>
    <property type="evidence" value="ECO:0007669"/>
    <property type="project" value="UniProtKB-KW"/>
</dbReference>
<comment type="caution">
    <text evidence="7">The sequence shown here is derived from an EMBL/GenBank/DDBJ whole genome shotgun (WGS) entry which is preliminary data.</text>
</comment>
<keyword evidence="4" id="KW-0067">ATP-binding</keyword>
<evidence type="ECO:0000256" key="2">
    <source>
        <dbReference type="ARBA" id="ARBA00022598"/>
    </source>
</evidence>
<sequence>MSAPDWGPACSRAVLEARARLLAAVRAFFAARGVLEVETPLLSAGTVTDPALEPLRTRVGGRRRHLQTSPEFHMKRLLAAGSGDIYQITRAFRGGERGARHNVEFTILEWYRVGWDHHRLMDEVEALLAAVAPGRFAPAERLTVREAWRRHLGLDPHRAGRAALRAAAAAAGVVLRGDEPREVLLDALTALWVQPRLGRGGRPAFLHDYPACQAALARVRGAGADAVAERFELYLDGMEIANGFHELTDPAEQARRMIAERRARRRAGRPGGGDRRLLAALRAGLPACAGVALGLDRLLMVLAGARTIDEVLAFPEGRA</sequence>
<dbReference type="Gene3D" id="3.30.930.10">
    <property type="entry name" value="Bira Bifunctional Protein, Domain 2"/>
    <property type="match status" value="1"/>
</dbReference>
<evidence type="ECO:0000259" key="6">
    <source>
        <dbReference type="PROSITE" id="PS50862"/>
    </source>
</evidence>
<dbReference type="GO" id="GO:0004824">
    <property type="term" value="F:lysine-tRNA ligase activity"/>
    <property type="evidence" value="ECO:0007669"/>
    <property type="project" value="InterPro"/>
</dbReference>
<dbReference type="Pfam" id="PF00152">
    <property type="entry name" value="tRNA-synt_2"/>
    <property type="match status" value="1"/>
</dbReference>
<keyword evidence="2" id="KW-0436">Ligase</keyword>
<dbReference type="InterPro" id="IPR004364">
    <property type="entry name" value="Aa-tRNA-synt_II"/>
</dbReference>
<dbReference type="NCBIfam" id="TIGR00462">
    <property type="entry name" value="genX"/>
    <property type="match status" value="1"/>
</dbReference>
<keyword evidence="8" id="KW-1185">Reference proteome</keyword>